<keyword evidence="4" id="KW-0222">Digestion</keyword>
<evidence type="ECO:0000256" key="9">
    <source>
        <dbReference type="ARBA" id="ARBA00038868"/>
    </source>
</evidence>
<evidence type="ECO:0000256" key="8">
    <source>
        <dbReference type="ARBA" id="ARBA00036320"/>
    </source>
</evidence>
<dbReference type="GO" id="GO:0004252">
    <property type="term" value="F:serine-type endopeptidase activity"/>
    <property type="evidence" value="ECO:0007669"/>
    <property type="project" value="UniProtKB-EC"/>
</dbReference>
<dbReference type="EC" id="3.4.21.4" evidence="9"/>
<dbReference type="CDD" id="cd00190">
    <property type="entry name" value="Tryp_SPc"/>
    <property type="match status" value="1"/>
</dbReference>
<evidence type="ECO:0000259" key="11">
    <source>
        <dbReference type="PROSITE" id="PS50240"/>
    </source>
</evidence>
<dbReference type="InterPro" id="IPR001254">
    <property type="entry name" value="Trypsin_dom"/>
</dbReference>
<dbReference type="FunFam" id="2.40.10.10:FF:000248">
    <property type="entry name" value="Anionic trypsin-2"/>
    <property type="match status" value="1"/>
</dbReference>
<feature type="chain" id="PRO_5034026842" description="trypsin" evidence="10">
    <location>
        <begin position="17"/>
        <end position="255"/>
    </location>
</feature>
<feature type="signal peptide" evidence="10">
    <location>
        <begin position="1"/>
        <end position="16"/>
    </location>
</feature>
<dbReference type="AlphaFoldDB" id="A0A8C0ZXI7"/>
<dbReference type="Ensembl" id="ENSCCNT00000033725.1">
    <property type="protein sequence ID" value="ENSCCNP00000026611.1"/>
    <property type="gene ID" value="ENSCCNG00000025811.1"/>
</dbReference>
<name>A0A8C0ZXI7_CASCN</name>
<dbReference type="GO" id="GO:0005615">
    <property type="term" value="C:extracellular space"/>
    <property type="evidence" value="ECO:0007669"/>
    <property type="project" value="TreeGrafter"/>
</dbReference>
<comment type="subcellular location">
    <subcellularLocation>
        <location evidence="1">Secreted</location>
    </subcellularLocation>
</comment>
<protein>
    <recommendedName>
        <fullName evidence="9">trypsin</fullName>
        <ecNumber evidence="9">3.4.21.4</ecNumber>
    </recommendedName>
</protein>
<dbReference type="InterPro" id="IPR001314">
    <property type="entry name" value="Peptidase_S1A"/>
</dbReference>
<keyword evidence="2" id="KW-0964">Secreted</keyword>
<evidence type="ECO:0000256" key="2">
    <source>
        <dbReference type="ARBA" id="ARBA00022525"/>
    </source>
</evidence>
<evidence type="ECO:0000256" key="4">
    <source>
        <dbReference type="ARBA" id="ARBA00022757"/>
    </source>
</evidence>
<dbReference type="InterPro" id="IPR009003">
    <property type="entry name" value="Peptidase_S1_PA"/>
</dbReference>
<evidence type="ECO:0000256" key="3">
    <source>
        <dbReference type="ARBA" id="ARBA00022670"/>
    </source>
</evidence>
<keyword evidence="10" id="KW-0732">Signal</keyword>
<evidence type="ECO:0000256" key="1">
    <source>
        <dbReference type="ARBA" id="ARBA00004613"/>
    </source>
</evidence>
<dbReference type="SUPFAM" id="SSF50494">
    <property type="entry name" value="Trypsin-like serine proteases"/>
    <property type="match status" value="1"/>
</dbReference>
<accession>A0A8C0ZXI7</accession>
<evidence type="ECO:0000256" key="7">
    <source>
        <dbReference type="ARBA" id="ARBA00023157"/>
    </source>
</evidence>
<keyword evidence="6" id="KW-0720">Serine protease</keyword>
<keyword evidence="7" id="KW-1015">Disulfide bond</keyword>
<keyword evidence="3" id="KW-0645">Protease</keyword>
<evidence type="ECO:0000256" key="5">
    <source>
        <dbReference type="ARBA" id="ARBA00022801"/>
    </source>
</evidence>
<proteinExistence type="predicted"/>
<dbReference type="Pfam" id="PF00089">
    <property type="entry name" value="Trypsin"/>
    <property type="match status" value="1"/>
</dbReference>
<dbReference type="SMART" id="SM00020">
    <property type="entry name" value="Tryp_SPc"/>
    <property type="match status" value="1"/>
</dbReference>
<feature type="domain" description="Peptidase S1" evidence="11">
    <location>
        <begin position="8"/>
        <end position="218"/>
    </location>
</feature>
<dbReference type="PANTHER" id="PTHR24264">
    <property type="entry name" value="TRYPSIN-RELATED"/>
    <property type="match status" value="1"/>
</dbReference>
<dbReference type="GO" id="GO:0007586">
    <property type="term" value="P:digestion"/>
    <property type="evidence" value="ECO:0007669"/>
    <property type="project" value="UniProtKB-KW"/>
</dbReference>
<evidence type="ECO:0000313" key="12">
    <source>
        <dbReference type="Ensembl" id="ENSCCNP00000026611.1"/>
    </source>
</evidence>
<dbReference type="PRINTS" id="PR00722">
    <property type="entry name" value="CHYMOTRYPSIN"/>
</dbReference>
<reference evidence="12" key="1">
    <citation type="submission" date="2023-09" db="UniProtKB">
        <authorList>
            <consortium name="Ensembl"/>
        </authorList>
    </citation>
    <scope>IDENTIFICATION</scope>
</reference>
<sequence length="255" mass="27857">MKILIFAFLGAAVTLPTDNDDDKIIGVSLNTGYHICGAPSSINNWKLSIFKYSQLQVHLGEHNIDVIEGDEQFINAAKIIPHPDYNEATTDNDIMLIKLKSPAKINSRVSTVSLPTSCPSVGTQCLVSGWGNTSNCLHFFLQCLDAPVLSDTVCHNAYPSMITKNMFCLGFLEGGKDSCQYDSGGPVVCYGQLQGVVSWGFGCAQKGKPGVYAKVCNYWTGCSRPLLPTEYLHLFMLHSLVVNYNFLLCLKSASK</sequence>
<dbReference type="InterPro" id="IPR050127">
    <property type="entry name" value="Serine_Proteases_S1"/>
</dbReference>
<evidence type="ECO:0000256" key="6">
    <source>
        <dbReference type="ARBA" id="ARBA00022825"/>
    </source>
</evidence>
<dbReference type="GO" id="GO:0006508">
    <property type="term" value="P:proteolysis"/>
    <property type="evidence" value="ECO:0007669"/>
    <property type="project" value="UniProtKB-KW"/>
</dbReference>
<dbReference type="Gene3D" id="2.40.10.10">
    <property type="entry name" value="Trypsin-like serine proteases"/>
    <property type="match status" value="2"/>
</dbReference>
<organism evidence="12">
    <name type="scientific">Castor canadensis</name>
    <name type="common">American beaver</name>
    <dbReference type="NCBI Taxonomy" id="51338"/>
    <lineage>
        <taxon>Eukaryota</taxon>
        <taxon>Metazoa</taxon>
        <taxon>Chordata</taxon>
        <taxon>Craniata</taxon>
        <taxon>Vertebrata</taxon>
        <taxon>Euteleostomi</taxon>
        <taxon>Mammalia</taxon>
        <taxon>Eutheria</taxon>
        <taxon>Euarchontoglires</taxon>
        <taxon>Glires</taxon>
        <taxon>Rodentia</taxon>
        <taxon>Castorimorpha</taxon>
        <taxon>Castoridae</taxon>
        <taxon>Castor</taxon>
    </lineage>
</organism>
<comment type="catalytic activity">
    <reaction evidence="8">
        <text>Preferential cleavage: Arg-|-Xaa, Lys-|-Xaa.</text>
        <dbReference type="EC" id="3.4.21.4"/>
    </reaction>
</comment>
<keyword evidence="5" id="KW-0378">Hydrolase</keyword>
<dbReference type="PANTHER" id="PTHR24264:SF15">
    <property type="entry name" value="RIKEN CDNA 2210010C04 GENE"/>
    <property type="match status" value="1"/>
</dbReference>
<dbReference type="PROSITE" id="PS50240">
    <property type="entry name" value="TRYPSIN_DOM"/>
    <property type="match status" value="1"/>
</dbReference>
<dbReference type="InterPro" id="IPR043504">
    <property type="entry name" value="Peptidase_S1_PA_chymotrypsin"/>
</dbReference>
<evidence type="ECO:0000256" key="10">
    <source>
        <dbReference type="SAM" id="SignalP"/>
    </source>
</evidence>